<evidence type="ECO:0000313" key="3">
    <source>
        <dbReference type="EMBL" id="NYZ62096.1"/>
    </source>
</evidence>
<keyword evidence="1" id="KW-0812">Transmembrane</keyword>
<reference evidence="3 4" key="1">
    <citation type="submission" date="2020-07" db="EMBL/GenBank/DDBJ databases">
        <title>isolation of Luteimonas sp. SJ-16.</title>
        <authorList>
            <person name="Huang X.-X."/>
            <person name="Xu L."/>
            <person name="Sun J.-Q."/>
        </authorList>
    </citation>
    <scope>NUCLEOTIDE SEQUENCE [LARGE SCALE GENOMIC DNA]</scope>
    <source>
        <strain evidence="3 4">SJ-16</strain>
    </source>
</reference>
<gene>
    <name evidence="3" type="ORF">H0E82_04865</name>
</gene>
<dbReference type="InterPro" id="IPR008984">
    <property type="entry name" value="SMAD_FHA_dom_sf"/>
</dbReference>
<proteinExistence type="predicted"/>
<dbReference type="EMBL" id="JACCJZ010000010">
    <property type="protein sequence ID" value="NYZ62096.1"/>
    <property type="molecule type" value="Genomic_DNA"/>
</dbReference>
<organism evidence="3 4">
    <name type="scientific">Luteimonas deserti</name>
    <dbReference type="NCBI Taxonomy" id="2752306"/>
    <lineage>
        <taxon>Bacteria</taxon>
        <taxon>Pseudomonadati</taxon>
        <taxon>Pseudomonadota</taxon>
        <taxon>Gammaproteobacteria</taxon>
        <taxon>Lysobacterales</taxon>
        <taxon>Lysobacteraceae</taxon>
        <taxon>Luteimonas</taxon>
    </lineage>
</organism>
<dbReference type="Pfam" id="PF16697">
    <property type="entry name" value="Yop-YscD_cpl"/>
    <property type="match status" value="1"/>
</dbReference>
<name>A0A7Z0QNX8_9GAMM</name>
<evidence type="ECO:0000256" key="1">
    <source>
        <dbReference type="SAM" id="Phobius"/>
    </source>
</evidence>
<protein>
    <submittedName>
        <fullName evidence="3">FHA domain-containing protein</fullName>
    </submittedName>
</protein>
<evidence type="ECO:0000313" key="4">
    <source>
        <dbReference type="Proteomes" id="UP000589896"/>
    </source>
</evidence>
<dbReference type="Proteomes" id="UP000589896">
    <property type="component" value="Unassembled WGS sequence"/>
</dbReference>
<accession>A0A7Z0QNX8</accession>
<dbReference type="SUPFAM" id="SSF49879">
    <property type="entry name" value="SMAD/FHA domain"/>
    <property type="match status" value="1"/>
</dbReference>
<dbReference type="Gene3D" id="2.60.200.20">
    <property type="match status" value="1"/>
</dbReference>
<keyword evidence="1" id="KW-0472">Membrane</keyword>
<sequence>MIQTSDTPAVDEVLRIVDGLHSGASRVLGRDEMILVGNGEDCDIVLADDGVAHHHALLTLVGGRFLVRALDAPVEIGGERIQPGDPVELSAVQPVRIGQAAIAFGREDDPAWDGFVPVFGPDEDTPPPRPALVRRLPLIAGVAALSLASLAIFAAVLPAPERTVDARERLAALMTEHRVANVEIVDGVDGRPAVTGAIDSREGLDRLRAQLQAEGIDANLQLRSGENIASDVAEMFRGHGIPVRARYAGNGDVEVTGEFEDGDEIERLVRSRAVADIRGVTRILPRTPAGTTPAGGPPAAEAPAPAHIVSIVRGNDPHLVDADGRRFVPGDTVPGKGTLISIGEFAHVLAGTGELVKVVPGPPPADPEVEPAGANQDDARFGAVIASATSRTAVSPGEDAPSGSQ</sequence>
<dbReference type="InterPro" id="IPR032030">
    <property type="entry name" value="YscD_cytoplasmic_dom"/>
</dbReference>
<dbReference type="AlphaFoldDB" id="A0A7Z0QNX8"/>
<dbReference type="RefSeq" id="WP_180544310.1">
    <property type="nucleotide sequence ID" value="NZ_JACCJZ010000010.1"/>
</dbReference>
<keyword evidence="4" id="KW-1185">Reference proteome</keyword>
<comment type="caution">
    <text evidence="3">The sequence shown here is derived from an EMBL/GenBank/DDBJ whole genome shotgun (WGS) entry which is preliminary data.</text>
</comment>
<feature type="domain" description="YscD cytoplasmic" evidence="2">
    <location>
        <begin position="15"/>
        <end position="107"/>
    </location>
</feature>
<evidence type="ECO:0000259" key="2">
    <source>
        <dbReference type="Pfam" id="PF16697"/>
    </source>
</evidence>
<feature type="transmembrane region" description="Helical" evidence="1">
    <location>
        <begin position="136"/>
        <end position="157"/>
    </location>
</feature>
<dbReference type="CDD" id="cd00060">
    <property type="entry name" value="FHA"/>
    <property type="match status" value="1"/>
</dbReference>
<keyword evidence="1" id="KW-1133">Transmembrane helix</keyword>